<dbReference type="GO" id="GO:0031408">
    <property type="term" value="P:oxylipin biosynthetic process"/>
    <property type="evidence" value="ECO:0007669"/>
    <property type="project" value="UniProtKB-UniRule"/>
</dbReference>
<evidence type="ECO:0000256" key="9">
    <source>
        <dbReference type="ARBA" id="ARBA00023004"/>
    </source>
</evidence>
<evidence type="ECO:0000256" key="17">
    <source>
        <dbReference type="SAM" id="MobiDB-lite"/>
    </source>
</evidence>
<dbReference type="EC" id="1.13.11.-" evidence="16"/>
<dbReference type="FunFam" id="2.60.60.20:FF:000015">
    <property type="entry name" value="Lipoxygenase"/>
    <property type="match status" value="1"/>
</dbReference>
<dbReference type="InterPro" id="IPR013819">
    <property type="entry name" value="LipOase_C"/>
</dbReference>
<dbReference type="GO" id="GO:0046872">
    <property type="term" value="F:metal ion binding"/>
    <property type="evidence" value="ECO:0007669"/>
    <property type="project" value="UniProtKB-UniRule"/>
</dbReference>
<evidence type="ECO:0000256" key="12">
    <source>
        <dbReference type="ARBA" id="ARBA00036508"/>
    </source>
</evidence>
<keyword evidence="5 16" id="KW-0925">Oxylipin biosynthesis</keyword>
<keyword evidence="9 15" id="KW-0408">Iron</keyword>
<protein>
    <recommendedName>
        <fullName evidence="16">Lipoxygenase</fullName>
        <ecNumber evidence="16">1.13.11.-</ecNumber>
    </recommendedName>
</protein>
<keyword evidence="8 15" id="KW-0560">Oxidoreductase</keyword>
<dbReference type="Gene3D" id="4.10.372.10">
    <property type="entry name" value="Lipoxygenase-1, Domain 3"/>
    <property type="match status" value="2"/>
</dbReference>
<evidence type="ECO:0000256" key="11">
    <source>
        <dbReference type="ARBA" id="ARBA00023160"/>
    </source>
</evidence>
<dbReference type="SUPFAM" id="SSF49723">
    <property type="entry name" value="Lipase/lipooxygenase domain (PLAT/LH2 domain)"/>
    <property type="match status" value="2"/>
</dbReference>
<dbReference type="Gene3D" id="3.10.450.60">
    <property type="match status" value="2"/>
</dbReference>
<evidence type="ECO:0000256" key="14">
    <source>
        <dbReference type="PROSITE-ProRule" id="PRU00152"/>
    </source>
</evidence>
<evidence type="ECO:0000256" key="16">
    <source>
        <dbReference type="RuleBase" id="RU003975"/>
    </source>
</evidence>
<dbReference type="InterPro" id="IPR036226">
    <property type="entry name" value="LipOase_C_sf"/>
</dbReference>
<dbReference type="Gene3D" id="4.10.375.10">
    <property type="entry name" value="Lipoxygenase-1, Domain 2"/>
    <property type="match status" value="2"/>
</dbReference>
<proteinExistence type="inferred from homology"/>
<dbReference type="OrthoDB" id="407298at2759"/>
<dbReference type="InterPro" id="IPR020834">
    <property type="entry name" value="LipOase_CS"/>
</dbReference>
<dbReference type="PROSITE" id="PS00711">
    <property type="entry name" value="LIPOXYGENASE_1"/>
    <property type="match status" value="2"/>
</dbReference>
<organism evidence="20 21">
    <name type="scientific">Dichanthelium oligosanthes</name>
    <dbReference type="NCBI Taxonomy" id="888268"/>
    <lineage>
        <taxon>Eukaryota</taxon>
        <taxon>Viridiplantae</taxon>
        <taxon>Streptophyta</taxon>
        <taxon>Embryophyta</taxon>
        <taxon>Tracheophyta</taxon>
        <taxon>Spermatophyta</taxon>
        <taxon>Magnoliopsida</taxon>
        <taxon>Liliopsida</taxon>
        <taxon>Poales</taxon>
        <taxon>Poaceae</taxon>
        <taxon>PACMAD clade</taxon>
        <taxon>Panicoideae</taxon>
        <taxon>Panicodae</taxon>
        <taxon>Paniceae</taxon>
        <taxon>Dichantheliinae</taxon>
        <taxon>Dichanthelium</taxon>
    </lineage>
</organism>
<dbReference type="EMBL" id="LWDX02057420">
    <property type="protein sequence ID" value="OEL18206.1"/>
    <property type="molecule type" value="Genomic_DNA"/>
</dbReference>
<accession>A0A1E5UZ79</accession>
<dbReference type="SUPFAM" id="SSF48484">
    <property type="entry name" value="Lipoxigenase"/>
    <property type="match status" value="2"/>
</dbReference>
<dbReference type="InterPro" id="IPR027433">
    <property type="entry name" value="Lipoxygenase_dom_3"/>
</dbReference>
<comment type="similarity">
    <text evidence="2 15">Belongs to the lipoxygenase family.</text>
</comment>
<comment type="catalytic activity">
    <reaction evidence="12">
        <text>(9Z,12Z)-octadecadienoate + O2 = (9S)-hydroperoxy-(10E,12Z)-octadecadienoate</text>
        <dbReference type="Rhea" id="RHEA:30291"/>
        <dbReference type="ChEBI" id="CHEBI:15379"/>
        <dbReference type="ChEBI" id="CHEBI:30245"/>
        <dbReference type="ChEBI" id="CHEBI:60955"/>
        <dbReference type="EC" id="1.13.11.58"/>
    </reaction>
</comment>
<dbReference type="PROSITE" id="PS50095">
    <property type="entry name" value="PLAT"/>
    <property type="match status" value="2"/>
</dbReference>
<evidence type="ECO:0000259" key="18">
    <source>
        <dbReference type="PROSITE" id="PS50095"/>
    </source>
</evidence>
<dbReference type="InterPro" id="IPR001246">
    <property type="entry name" value="LipOase_plant"/>
</dbReference>
<dbReference type="UniPathway" id="UPA00382"/>
<keyword evidence="11 16" id="KW-0275">Fatty acid biosynthesis</keyword>
<dbReference type="PROSITE" id="PS51393">
    <property type="entry name" value="LIPOXYGENASE_3"/>
    <property type="match status" value="2"/>
</dbReference>
<dbReference type="GO" id="GO:0051707">
    <property type="term" value="P:response to other organism"/>
    <property type="evidence" value="ECO:0007669"/>
    <property type="project" value="UniProtKB-ARBA"/>
</dbReference>
<feature type="domain" description="PLAT" evidence="18">
    <location>
        <begin position="32"/>
        <end position="158"/>
    </location>
</feature>
<feature type="compositionally biased region" description="Polar residues" evidence="17">
    <location>
        <begin position="260"/>
        <end position="270"/>
    </location>
</feature>
<evidence type="ECO:0000313" key="20">
    <source>
        <dbReference type="EMBL" id="OEL18206.1"/>
    </source>
</evidence>
<evidence type="ECO:0000256" key="2">
    <source>
        <dbReference type="ARBA" id="ARBA00009419"/>
    </source>
</evidence>
<evidence type="ECO:0000256" key="1">
    <source>
        <dbReference type="ARBA" id="ARBA00001962"/>
    </source>
</evidence>
<dbReference type="InterPro" id="IPR042057">
    <property type="entry name" value="Lipoxy_PLAT/LH2"/>
</dbReference>
<dbReference type="PRINTS" id="PR00087">
    <property type="entry name" value="LIPOXYGENASE"/>
</dbReference>
<dbReference type="Gene3D" id="2.60.60.20">
    <property type="entry name" value="PLAT/LH2 domain"/>
    <property type="match status" value="2"/>
</dbReference>
<sequence>MLGGIIDGLTGHKGSRIKGTVVLMRKNVLDLNDFGATVIDGISEFLGKGVTCQLISSTLVDPNNGNRGKVGAEANLEQWLTSLPSLTTGESKFGVTFDWEVEKLGVPGAIIVKNYHTAEFYLKTITLNEVPGHGTVTFIANSWVYPVDKYRYNRVFFSNDVSDDDDANDIPARVVRNGERKFNEVTYLPSQMPAALKPYRDDELRNLRGDDLQGPYEEHDRVYRYDVYNDLGEPDRGNPRPILGGSDDHPYPRRCRTGRKPTSTDPNSESRLSLVEQIYVPRDERFGHLKMSDFLGYSIKAITQGIIPAVRTYVDTTPGEFNSFQDIINLYEGGIKLPKIQALEDMKKLFPLQLVKDLLPAGGDYLLKLPIPQIIKGTTDEEFAREVLAGVNPMVITRLTEFPPKSTLDPSKYGDHTSTITAEHIEKNLEGLTVQQALDGNRLYILDHHDRFMPFLIDVNNLEGNFIYATRTLFFLRGDGRLTPLAIELSEPYIDGGLTTAKSKVYTPASSGVEAWVWQLAKAYVAVNDSGWHQLISHWLNTHAVMEPFVIATNRQLSATHPVHKLLQPHYRDTMTINALARQTLINGGGIFEMTVFPGKYALGMSSVVYKDWKFTEQGLPADLVKRGVAVEDASSPYKVRLLIEDYPYASDGLAIWHAIEQWVGEYLAIYYPDDATLRGDEELQAWWTEVREVGHGDHKDAPWWPTMQSVAELAGACTTIIWIASALHAAVNFGQYPYAGYLPNRPTVSRRRMPEPGTDAYAELERDPERGFIHTITSQIQTIIGISLIEILSKHSSDEVYLGQRDTPAWTSDPRALAAFARFSDALVAIEEKVVGENRDPQLKNRVGPAEFPYTLLVSNGYGGHAHRLAAAAAAVPAYISRRGAAAAVQYACLPRLPAHHIGELAREQGRNPFAVLHSPPPLRPPALPEERARMFWHAVGDRLTGKNKEAWNEGKIRGTVVLVKKEVLDVGDFNASLLDGVHRILGWDEGVALQLVSATAADPSKGGRGKLGKAAHLEEAVVTLKSKTDGETVFRVNFEWDESQGIPGAVIVRNLQHVEFFLKTITLEGVPGKGTVVFVANSWVFPHKLYTQDRIFFANDTYLPSKMPAALVPYRQDELKILRGDNNAGPYKEHDRVYRYDYYNDLGEPDKDPNSESRLFLLNLNIYVPRDERFGHLKMSDFLGYSLKAVIEAVLPTLGTFIDDTPKEFDSFEDILGLYEVGPEAPNHPIMAEIRKKIPSEFLRSILPNGSHDHPLMMPLPNIIKSDVLKKAPEFKFGWRTDEEFARETLAGVNPVIIKRLTEFPVKSTLDTSQYGDHTSKITEAHIQHNLEGFTVQNALKNNKLFILDHHDNFMPYLERINKLDGNFIYASRTLLFLKEDGTLKPVAIELSLPHPDGQQHGAISKVYTPAHTGVDGHIWQLAKAYACVNDSAWHQLISHWLNTHAVIEPFAIATNRQLSVVHPVHKLLSPHYRDTLNINALARHTLINAGGIFELTVFPGKYALGMSSDVYKSWNFNEQALPADLVKRGVAVPDQSSPYGVRLLIKDYPYAVDGLVIWWAIERWVKEYLDICYPNDGELQRDVELQAWWKEVREEAHGDLKDRDWWPKMDTVQQLARTCTTIIWVASALHAAVNFGQYPYAGYLPNRPTVSRRPMPEPGSDDYKKLEAGQKEADMVYIRTITSQFQTILGISLIEILSKHSSDEVYLGQRDEPERWTSDGKALEAFKRFGSRLVEIESRIKTMNDDPAFKNRKGPVEMPYMLLYPNTSDVDGTRGEGLTAMGIPNSISI</sequence>
<dbReference type="InterPro" id="IPR036392">
    <property type="entry name" value="PLAT/LH2_dom_sf"/>
</dbReference>
<comment type="caution">
    <text evidence="20">The sequence shown here is derived from an EMBL/GenBank/DDBJ whole genome shotgun (WGS) entry which is preliminary data.</text>
</comment>
<feature type="domain" description="Lipoxygenase" evidence="19">
    <location>
        <begin position="186"/>
        <end position="883"/>
    </location>
</feature>
<dbReference type="InterPro" id="IPR020833">
    <property type="entry name" value="LipOase_Fe_BS"/>
</dbReference>
<dbReference type="Pfam" id="PF00305">
    <property type="entry name" value="Lipoxygenase"/>
    <property type="match status" value="2"/>
</dbReference>
<dbReference type="PROSITE" id="PS00081">
    <property type="entry name" value="LIPOXYGENASE_2"/>
    <property type="match status" value="2"/>
</dbReference>
<dbReference type="CDD" id="cd01751">
    <property type="entry name" value="PLAT_LH2"/>
    <property type="match status" value="2"/>
</dbReference>
<feature type="domain" description="PLAT" evidence="18">
    <location>
        <begin position="973"/>
        <end position="1100"/>
    </location>
</feature>
<dbReference type="STRING" id="888268.A0A1E5UZ79"/>
<comment type="function">
    <text evidence="13">Plant lipoxygenase may be involved in a number of diverse aspects of plant physiology including growth and development, pest resistance, and senescence or responses to wounding. Catalyzes the hydroperoxidation of lipids containing a cis,cis-1,4-pentadiene structure.</text>
</comment>
<evidence type="ECO:0000256" key="13">
    <source>
        <dbReference type="ARBA" id="ARBA00056406"/>
    </source>
</evidence>
<evidence type="ECO:0000256" key="6">
    <source>
        <dbReference type="ARBA" id="ARBA00022832"/>
    </source>
</evidence>
<dbReference type="PRINTS" id="PR00468">
    <property type="entry name" value="PLTLPOXGNASE"/>
</dbReference>
<dbReference type="Gene3D" id="1.20.245.10">
    <property type="entry name" value="Lipoxygenase-1, Domain 5"/>
    <property type="match status" value="2"/>
</dbReference>
<reference evidence="20 21" key="1">
    <citation type="submission" date="2016-09" db="EMBL/GenBank/DDBJ databases">
        <title>The draft genome of Dichanthelium oligosanthes: A C3 panicoid grass species.</title>
        <authorList>
            <person name="Studer A.J."/>
            <person name="Schnable J.C."/>
            <person name="Brutnell T.P."/>
        </authorList>
    </citation>
    <scope>NUCLEOTIDE SEQUENCE [LARGE SCALE GENOMIC DNA]</scope>
    <source>
        <strain evidence="21">cv. Kellogg 1175</strain>
        <tissue evidence="20">Leaf</tissue>
    </source>
</reference>
<name>A0A1E5UZ79_9POAL</name>
<evidence type="ECO:0000256" key="8">
    <source>
        <dbReference type="ARBA" id="ARBA00023002"/>
    </source>
</evidence>
<dbReference type="FunFam" id="4.10.372.10:FF:000001">
    <property type="entry name" value="Lipoxygenase"/>
    <property type="match status" value="1"/>
</dbReference>
<evidence type="ECO:0000256" key="3">
    <source>
        <dbReference type="ARBA" id="ARBA00022516"/>
    </source>
</evidence>
<keyword evidence="4 15" id="KW-0479">Metal-binding</keyword>
<dbReference type="GO" id="GO:0034440">
    <property type="term" value="P:lipid oxidation"/>
    <property type="evidence" value="ECO:0007669"/>
    <property type="project" value="InterPro"/>
</dbReference>
<dbReference type="Pfam" id="PF01477">
    <property type="entry name" value="PLAT"/>
    <property type="match status" value="2"/>
</dbReference>
<comment type="pathway">
    <text evidence="16">Lipid metabolism; oxylipin biosynthesis.</text>
</comment>
<evidence type="ECO:0000256" key="5">
    <source>
        <dbReference type="ARBA" id="ARBA00022767"/>
    </source>
</evidence>
<evidence type="ECO:0000256" key="7">
    <source>
        <dbReference type="ARBA" id="ARBA00022964"/>
    </source>
</evidence>
<keyword evidence="3 16" id="KW-0444">Lipid biosynthesis</keyword>
<feature type="region of interest" description="Disordered" evidence="17">
    <location>
        <begin position="229"/>
        <end position="270"/>
    </location>
</feature>
<comment type="caution">
    <text evidence="14">Lacks conserved residue(s) required for the propagation of feature annotation.</text>
</comment>
<dbReference type="InterPro" id="IPR000907">
    <property type="entry name" value="LipOase"/>
</dbReference>
<dbReference type="GO" id="GO:0009611">
    <property type="term" value="P:response to wounding"/>
    <property type="evidence" value="ECO:0007669"/>
    <property type="project" value="UniProtKB-ARBA"/>
</dbReference>
<keyword evidence="6" id="KW-0276">Fatty acid metabolism</keyword>
<keyword evidence="10" id="KW-0443">Lipid metabolism</keyword>
<dbReference type="InterPro" id="IPR001024">
    <property type="entry name" value="PLAT/LH2_dom"/>
</dbReference>
<dbReference type="Proteomes" id="UP000095767">
    <property type="component" value="Unassembled WGS sequence"/>
</dbReference>
<dbReference type="PANTHER" id="PTHR11771">
    <property type="entry name" value="LIPOXYGENASE"/>
    <property type="match status" value="1"/>
</dbReference>
<dbReference type="SMART" id="SM00308">
    <property type="entry name" value="LH2"/>
    <property type="match status" value="2"/>
</dbReference>
<evidence type="ECO:0000256" key="10">
    <source>
        <dbReference type="ARBA" id="ARBA00023098"/>
    </source>
</evidence>
<dbReference type="FunFam" id="3.10.450.60:FF:000002">
    <property type="entry name" value="Lipoxygenase"/>
    <property type="match status" value="2"/>
</dbReference>
<evidence type="ECO:0000313" key="21">
    <source>
        <dbReference type="Proteomes" id="UP000095767"/>
    </source>
</evidence>
<evidence type="ECO:0000256" key="15">
    <source>
        <dbReference type="RuleBase" id="RU003974"/>
    </source>
</evidence>
<comment type="cofactor">
    <cofactor evidence="1 15">
        <name>Fe cation</name>
        <dbReference type="ChEBI" id="CHEBI:24875"/>
    </cofactor>
</comment>
<feature type="domain" description="Lipoxygenase" evidence="19">
    <location>
        <begin position="1103"/>
        <end position="1792"/>
    </location>
</feature>
<keyword evidence="7 15" id="KW-0223">Dioxygenase</keyword>
<evidence type="ECO:0000256" key="4">
    <source>
        <dbReference type="ARBA" id="ARBA00022723"/>
    </source>
</evidence>
<dbReference type="FunFam" id="1.20.245.10:FF:000002">
    <property type="entry name" value="Lipoxygenase"/>
    <property type="match status" value="2"/>
</dbReference>
<dbReference type="FunFam" id="4.10.375.10:FF:000001">
    <property type="entry name" value="Lipoxygenase"/>
    <property type="match status" value="1"/>
</dbReference>
<dbReference type="GO" id="GO:0006633">
    <property type="term" value="P:fatty acid biosynthetic process"/>
    <property type="evidence" value="ECO:0007669"/>
    <property type="project" value="UniProtKB-KW"/>
</dbReference>
<keyword evidence="21" id="KW-1185">Reference proteome</keyword>
<gene>
    <name evidence="20" type="ORF">BAE44_0020775</name>
</gene>
<dbReference type="GO" id="GO:1990136">
    <property type="term" value="F:linoleate 9S-lipoxygenase activity"/>
    <property type="evidence" value="ECO:0007669"/>
    <property type="project" value="UniProtKB-EC"/>
</dbReference>
<evidence type="ECO:0000259" key="19">
    <source>
        <dbReference type="PROSITE" id="PS51393"/>
    </source>
</evidence>